<feature type="domain" description="Acb2/Tad1 hairpin" evidence="2">
    <location>
        <begin position="64"/>
        <end position="118"/>
    </location>
</feature>
<dbReference type="InterPro" id="IPR056098">
    <property type="entry name" value="Acb2/Tad1_hairpin"/>
</dbReference>
<geneLocation type="plasmid" evidence="3 4">
    <name>unnamed</name>
</geneLocation>
<evidence type="ECO:0000256" key="1">
    <source>
        <dbReference type="ARBA" id="ARBA00022741"/>
    </source>
</evidence>
<dbReference type="RefSeq" id="WP_264431610.1">
    <property type="nucleotide sequence ID" value="NZ_CP080628.1"/>
</dbReference>
<reference evidence="3" key="1">
    <citation type="journal article" date="2022" name="Antonie Van Leeuwenhoek">
        <title>Whole genome sequencing of the halophilic Halomonas qaidamensis XH36, a novel species strain with high ectoine production.</title>
        <authorList>
            <person name="Zhang T."/>
            <person name="Cui T."/>
            <person name="Cao Y."/>
            <person name="Li Y."/>
            <person name="Li F."/>
            <person name="Zhu D."/>
            <person name="Xing J."/>
        </authorList>
    </citation>
    <scope>NUCLEOTIDE SEQUENCE</scope>
    <source>
        <strain evidence="3">XH36</strain>
    </source>
</reference>
<protein>
    <recommendedName>
        <fullName evidence="2">Acb2/Tad1 hairpin domain-containing protein</fullName>
    </recommendedName>
</protein>
<organism evidence="3 4">
    <name type="scientific">Halomonas qaidamensis</name>
    <dbReference type="NCBI Taxonomy" id="2866211"/>
    <lineage>
        <taxon>Bacteria</taxon>
        <taxon>Pseudomonadati</taxon>
        <taxon>Pseudomonadota</taxon>
        <taxon>Gammaproteobacteria</taxon>
        <taxon>Oceanospirillales</taxon>
        <taxon>Halomonadaceae</taxon>
        <taxon>Halomonas</taxon>
    </lineage>
</organism>
<gene>
    <name evidence="3" type="ORF">K1Y77_17075</name>
</gene>
<name>A0ABY6JWT6_9GAMM</name>
<keyword evidence="1" id="KW-0547">Nucleotide-binding</keyword>
<keyword evidence="3" id="KW-0614">Plasmid</keyword>
<evidence type="ECO:0000313" key="3">
    <source>
        <dbReference type="EMBL" id="UYV20932.1"/>
    </source>
</evidence>
<evidence type="ECO:0000313" key="4">
    <source>
        <dbReference type="Proteomes" id="UP001163082"/>
    </source>
</evidence>
<dbReference type="Pfam" id="PF24729">
    <property type="entry name" value="Acb2_Tad1_hairpin"/>
    <property type="match status" value="1"/>
</dbReference>
<proteinExistence type="predicted"/>
<dbReference type="Proteomes" id="UP001163082">
    <property type="component" value="Plasmid unnamed"/>
</dbReference>
<sequence length="130" mass="13567">MPNLDYPRLVTGHAVSGSGRGDMGQAVIAHGPYSPGRAQNHYLIGVGADCELMSGGAQVLGCISFQDGNPQEVGPNGVTIEAVLAVCADRLEHFQGGPHANRYNAEALTGIERALEALKDRTRERDAGGA</sequence>
<evidence type="ECO:0000259" key="2">
    <source>
        <dbReference type="Pfam" id="PF24729"/>
    </source>
</evidence>
<accession>A0ABY6JWT6</accession>
<dbReference type="EMBL" id="CP080628">
    <property type="protein sequence ID" value="UYV20932.1"/>
    <property type="molecule type" value="Genomic_DNA"/>
</dbReference>
<keyword evidence="4" id="KW-1185">Reference proteome</keyword>